<keyword evidence="1" id="KW-0812">Transmembrane</keyword>
<dbReference type="PANTHER" id="PTHR45138:SF9">
    <property type="entry name" value="DIGUANYLATE CYCLASE DGCM-RELATED"/>
    <property type="match status" value="1"/>
</dbReference>
<evidence type="ECO:0000313" key="3">
    <source>
        <dbReference type="EMBL" id="KNY27138.1"/>
    </source>
</evidence>
<proteinExistence type="predicted"/>
<keyword evidence="1" id="KW-1133">Transmembrane helix</keyword>
<reference evidence="4" key="1">
    <citation type="submission" date="2015-07" db="EMBL/GenBank/DDBJ databases">
        <title>Near-Complete Genome Sequence of the Cellulolytic Bacterium Bacteroides (Pseudobacteroides) cellulosolvens ATCC 35603.</title>
        <authorList>
            <person name="Dassa B."/>
            <person name="Utturkar S.M."/>
            <person name="Klingeman D.M."/>
            <person name="Hurt R.A."/>
            <person name="Keller M."/>
            <person name="Xu J."/>
            <person name="Reddy Y.H.K."/>
            <person name="Borovok I."/>
            <person name="Grinberg I.R."/>
            <person name="Lamed R."/>
            <person name="Zhivin O."/>
            <person name="Bayer E.A."/>
            <person name="Brown S.D."/>
        </authorList>
    </citation>
    <scope>NUCLEOTIDE SEQUENCE [LARGE SCALE GENOMIC DNA]</scope>
    <source>
        <strain evidence="4">DSM 2933</strain>
    </source>
</reference>
<dbReference type="Gene3D" id="3.30.70.270">
    <property type="match status" value="1"/>
</dbReference>
<dbReference type="OrthoDB" id="9783388at2"/>
<dbReference type="PANTHER" id="PTHR45138">
    <property type="entry name" value="REGULATORY COMPONENTS OF SENSORY TRANSDUCTION SYSTEM"/>
    <property type="match status" value="1"/>
</dbReference>
<dbReference type="Pfam" id="PF00990">
    <property type="entry name" value="GGDEF"/>
    <property type="match status" value="1"/>
</dbReference>
<dbReference type="SUPFAM" id="SSF55073">
    <property type="entry name" value="Nucleotide cyclase"/>
    <property type="match status" value="1"/>
</dbReference>
<dbReference type="eggNOG" id="COG3706">
    <property type="taxonomic scope" value="Bacteria"/>
</dbReference>
<dbReference type="RefSeq" id="WP_050753395.1">
    <property type="nucleotide sequence ID" value="NZ_JQKC01000016.1"/>
</dbReference>
<keyword evidence="4" id="KW-1185">Reference proteome</keyword>
<organism evidence="3 4">
    <name type="scientific">Pseudobacteroides cellulosolvens ATCC 35603 = DSM 2933</name>
    <dbReference type="NCBI Taxonomy" id="398512"/>
    <lineage>
        <taxon>Bacteria</taxon>
        <taxon>Bacillati</taxon>
        <taxon>Bacillota</taxon>
        <taxon>Clostridia</taxon>
        <taxon>Eubacteriales</taxon>
        <taxon>Oscillospiraceae</taxon>
        <taxon>Pseudobacteroides</taxon>
    </lineage>
</organism>
<dbReference type="GO" id="GO:0052621">
    <property type="term" value="F:diguanylate cyclase activity"/>
    <property type="evidence" value="ECO:0007669"/>
    <property type="project" value="TreeGrafter"/>
</dbReference>
<dbReference type="InterPro" id="IPR043128">
    <property type="entry name" value="Rev_trsase/Diguanyl_cyclase"/>
</dbReference>
<evidence type="ECO:0000313" key="4">
    <source>
        <dbReference type="Proteomes" id="UP000036923"/>
    </source>
</evidence>
<dbReference type="FunFam" id="3.30.70.270:FF:000001">
    <property type="entry name" value="Diguanylate cyclase domain protein"/>
    <property type="match status" value="1"/>
</dbReference>
<dbReference type="Proteomes" id="UP000036923">
    <property type="component" value="Unassembled WGS sequence"/>
</dbReference>
<feature type="domain" description="GGDEF" evidence="2">
    <location>
        <begin position="147"/>
        <end position="277"/>
    </location>
</feature>
<dbReference type="InterPro" id="IPR050469">
    <property type="entry name" value="Diguanylate_Cyclase"/>
</dbReference>
<dbReference type="STRING" id="398512.Bccel_2403"/>
<dbReference type="InterPro" id="IPR029787">
    <property type="entry name" value="Nucleotide_cyclase"/>
</dbReference>
<comment type="caution">
    <text evidence="3">The sequence shown here is derived from an EMBL/GenBank/DDBJ whole genome shotgun (WGS) entry which is preliminary data.</text>
</comment>
<dbReference type="SMART" id="SM00267">
    <property type="entry name" value="GGDEF"/>
    <property type="match status" value="1"/>
</dbReference>
<dbReference type="EMBL" id="LGTC01000001">
    <property type="protein sequence ID" value="KNY27138.1"/>
    <property type="molecule type" value="Genomic_DNA"/>
</dbReference>
<dbReference type="InterPro" id="IPR000160">
    <property type="entry name" value="GGDEF_dom"/>
</dbReference>
<evidence type="ECO:0000256" key="1">
    <source>
        <dbReference type="SAM" id="Phobius"/>
    </source>
</evidence>
<protein>
    <submittedName>
        <fullName evidence="3">Diguanylate cyclase</fullName>
    </submittedName>
</protein>
<dbReference type="NCBIfam" id="TIGR00254">
    <property type="entry name" value="GGDEF"/>
    <property type="match status" value="1"/>
</dbReference>
<dbReference type="CDD" id="cd01949">
    <property type="entry name" value="GGDEF"/>
    <property type="match status" value="1"/>
</dbReference>
<evidence type="ECO:0000259" key="2">
    <source>
        <dbReference type="PROSITE" id="PS50887"/>
    </source>
</evidence>
<keyword evidence="1" id="KW-0472">Membrane</keyword>
<gene>
    <name evidence="3" type="ORF">Bccel_2403</name>
</gene>
<feature type="transmembrane region" description="Helical" evidence="1">
    <location>
        <begin position="12"/>
        <end position="30"/>
    </location>
</feature>
<accession>A0A0L6JMX3</accession>
<feature type="transmembrane region" description="Helical" evidence="1">
    <location>
        <begin position="86"/>
        <end position="106"/>
    </location>
</feature>
<dbReference type="AlphaFoldDB" id="A0A0L6JMX3"/>
<dbReference type="PROSITE" id="PS50887">
    <property type="entry name" value="GGDEF"/>
    <property type="match status" value="1"/>
</dbReference>
<sequence length="277" mass="31351">MNIRKMTENKMFLGIINFILVAIVGLFDFITGNEVNVTILYLIPICIVTWYIGEIPGIVAADISAGAYLASDLINKKSQNYGIVDIWNAIMFLAFFTIVVIILSRLKKTLIREKNLARIDFLTDIYNLKGFYDYGAREVDKCRRYLRPISVAYIDCDNFKQINDTYGHQTGDELLKVIAATIVDNVRMTDLAARLGGDEFAIMLSETGQEAVKTVIERVRKNLQANVQNKNWPVTFSIGVVIFNNAPETLDEAVKKADELMYKVKKNGKNKVIFEVI</sequence>
<name>A0A0L6JMX3_9FIRM</name>